<evidence type="ECO:0008006" key="3">
    <source>
        <dbReference type="Google" id="ProtNLM"/>
    </source>
</evidence>
<reference evidence="1 2" key="1">
    <citation type="journal article" date="2018" name="Sci. Rep.">
        <title>Comparative genomics provides insights into the lifestyle and reveals functional heterogeneity of dark septate endophytic fungi.</title>
        <authorList>
            <person name="Knapp D.G."/>
            <person name="Nemeth J.B."/>
            <person name="Barry K."/>
            <person name="Hainaut M."/>
            <person name="Henrissat B."/>
            <person name="Johnson J."/>
            <person name="Kuo A."/>
            <person name="Lim J.H.P."/>
            <person name="Lipzen A."/>
            <person name="Nolan M."/>
            <person name="Ohm R.A."/>
            <person name="Tamas L."/>
            <person name="Grigoriev I.V."/>
            <person name="Spatafora J.W."/>
            <person name="Nagy L.G."/>
            <person name="Kovacs G.M."/>
        </authorList>
    </citation>
    <scope>NUCLEOTIDE SEQUENCE [LARGE SCALE GENOMIC DNA]</scope>
    <source>
        <strain evidence="1 2">DSE2036</strain>
    </source>
</reference>
<accession>A0A2V1D475</accession>
<protein>
    <recommendedName>
        <fullName evidence="3">F-box domain-containing protein</fullName>
    </recommendedName>
</protein>
<dbReference type="EMBL" id="KZ805645">
    <property type="protein sequence ID" value="PVH92818.1"/>
    <property type="molecule type" value="Genomic_DNA"/>
</dbReference>
<proteinExistence type="predicted"/>
<sequence>MENFAKGPHLLPMELQQNIFLHLHRTDDISAAALTCRSLLLAFLDAKSVIENKVLRNEIRRDVLPKALAVLKSARMLRQSQRSVLSIQEFLEENFTFRTEPHWQLPSTDVYALSRLNGIITRFARRYISYALKESPRRQEDVERRPSKDEVARVHRAFYRFELWCNLFKTHKTNETILEPDQQREVFFDRFSPWENEQLACIYDYLARAILPAFNDVAEHDVDWGAVRVEYGDSISTGFIQYALSMGLVQIHRIITAKTFDARHELLCSEKKIYPNFNLQFLFTCLDCTSSNGLNHTPLQQFTIEDNATQLKKAFFDDPDPGPESCWRWAHAEDYVVNFVNSPLRISLRKWGYVMWDRATLDSWQVLRTRWVPPSNSEQQAASELRTKVRAEQEFSFRRRYDIQAAGGSGWWSVGDESKVKWPHRRTRSPQVEEKTPESLADAKRIISGIKLPTTIARDQN</sequence>
<dbReference type="AlphaFoldDB" id="A0A2V1D475"/>
<evidence type="ECO:0000313" key="1">
    <source>
        <dbReference type="EMBL" id="PVH92818.1"/>
    </source>
</evidence>
<gene>
    <name evidence="1" type="ORF">DM02DRAFT_619692</name>
</gene>
<evidence type="ECO:0000313" key="2">
    <source>
        <dbReference type="Proteomes" id="UP000244855"/>
    </source>
</evidence>
<keyword evidence="2" id="KW-1185">Reference proteome</keyword>
<name>A0A2V1D475_9PLEO</name>
<dbReference type="Proteomes" id="UP000244855">
    <property type="component" value="Unassembled WGS sequence"/>
</dbReference>
<organism evidence="1 2">
    <name type="scientific">Periconia macrospinosa</name>
    <dbReference type="NCBI Taxonomy" id="97972"/>
    <lineage>
        <taxon>Eukaryota</taxon>
        <taxon>Fungi</taxon>
        <taxon>Dikarya</taxon>
        <taxon>Ascomycota</taxon>
        <taxon>Pezizomycotina</taxon>
        <taxon>Dothideomycetes</taxon>
        <taxon>Pleosporomycetidae</taxon>
        <taxon>Pleosporales</taxon>
        <taxon>Massarineae</taxon>
        <taxon>Periconiaceae</taxon>
        <taxon>Periconia</taxon>
    </lineage>
</organism>
<dbReference type="OrthoDB" id="5427059at2759"/>